<feature type="transmembrane region" description="Helical" evidence="6">
    <location>
        <begin position="241"/>
        <end position="262"/>
    </location>
</feature>
<dbReference type="CDD" id="cd17330">
    <property type="entry name" value="MFS_SLC46_TetA_like"/>
    <property type="match status" value="1"/>
</dbReference>
<feature type="transmembrane region" description="Helical" evidence="6">
    <location>
        <begin position="186"/>
        <end position="208"/>
    </location>
</feature>
<reference evidence="7" key="1">
    <citation type="submission" date="2022-09" db="EMBL/GenBank/DDBJ databases">
        <title>Actin cytoskeleton and complex cell architecture in an #Asgard archaeon.</title>
        <authorList>
            <person name="Ponce Toledo R.I."/>
            <person name="Schleper C."/>
            <person name="Rodrigues Oliveira T."/>
            <person name="Wollweber F."/>
            <person name="Xu J."/>
            <person name="Rittmann S."/>
            <person name="Klingl A."/>
            <person name="Pilhofer M."/>
        </authorList>
    </citation>
    <scope>NUCLEOTIDE SEQUENCE</scope>
    <source>
        <strain evidence="7">B-35</strain>
    </source>
</reference>
<dbReference type="PRINTS" id="PR01035">
    <property type="entry name" value="TCRTETA"/>
</dbReference>
<keyword evidence="2" id="KW-0813">Transport</keyword>
<keyword evidence="8" id="KW-1185">Reference proteome</keyword>
<dbReference type="PANTHER" id="PTHR23504">
    <property type="entry name" value="MAJOR FACILITATOR SUPERFAMILY DOMAIN-CONTAINING PROTEIN 10"/>
    <property type="match status" value="1"/>
</dbReference>
<evidence type="ECO:0000313" key="8">
    <source>
        <dbReference type="Proteomes" id="UP001208689"/>
    </source>
</evidence>
<keyword evidence="5 6" id="KW-0472">Membrane</keyword>
<dbReference type="InterPro" id="IPR011701">
    <property type="entry name" value="MFS"/>
</dbReference>
<dbReference type="PANTHER" id="PTHR23504:SF15">
    <property type="entry name" value="MAJOR FACILITATOR SUPERFAMILY (MFS) PROFILE DOMAIN-CONTAINING PROTEIN"/>
    <property type="match status" value="1"/>
</dbReference>
<feature type="transmembrane region" description="Helical" evidence="6">
    <location>
        <begin position="336"/>
        <end position="358"/>
    </location>
</feature>
<keyword evidence="3 6" id="KW-0812">Transmembrane</keyword>
<feature type="transmembrane region" description="Helical" evidence="6">
    <location>
        <begin position="404"/>
        <end position="424"/>
    </location>
</feature>
<name>A0ABY6HQE4_9ARCH</name>
<evidence type="ECO:0000313" key="7">
    <source>
        <dbReference type="EMBL" id="UYP44794.1"/>
    </source>
</evidence>
<feature type="transmembrane region" description="Helical" evidence="6">
    <location>
        <begin position="163"/>
        <end position="180"/>
    </location>
</feature>
<dbReference type="EMBL" id="CP104013">
    <property type="protein sequence ID" value="UYP44794.1"/>
    <property type="molecule type" value="Genomic_DNA"/>
</dbReference>
<feature type="transmembrane region" description="Helical" evidence="6">
    <location>
        <begin position="70"/>
        <end position="91"/>
    </location>
</feature>
<keyword evidence="4 6" id="KW-1133">Transmembrane helix</keyword>
<evidence type="ECO:0000256" key="6">
    <source>
        <dbReference type="SAM" id="Phobius"/>
    </source>
</evidence>
<accession>A0ABY6HQE4</accession>
<evidence type="ECO:0000256" key="3">
    <source>
        <dbReference type="ARBA" id="ARBA00022692"/>
    </source>
</evidence>
<feature type="transmembrane region" description="Helical" evidence="6">
    <location>
        <begin position="35"/>
        <end position="58"/>
    </location>
</feature>
<dbReference type="InterPro" id="IPR036259">
    <property type="entry name" value="MFS_trans_sf"/>
</dbReference>
<comment type="subcellular location">
    <subcellularLocation>
        <location evidence="1">Membrane</location>
        <topology evidence="1">Multi-pass membrane protein</topology>
    </subcellularLocation>
</comment>
<dbReference type="Proteomes" id="UP001208689">
    <property type="component" value="Chromosome"/>
</dbReference>
<gene>
    <name evidence="7" type="ORF">NEF87_001079</name>
</gene>
<feature type="transmembrane region" description="Helical" evidence="6">
    <location>
        <begin position="379"/>
        <end position="398"/>
    </location>
</feature>
<dbReference type="SUPFAM" id="SSF103473">
    <property type="entry name" value="MFS general substrate transporter"/>
    <property type="match status" value="1"/>
</dbReference>
<dbReference type="Gene3D" id="1.20.1250.20">
    <property type="entry name" value="MFS general substrate transporter like domains"/>
    <property type="match status" value="1"/>
</dbReference>
<feature type="transmembrane region" description="Helical" evidence="6">
    <location>
        <begin position="282"/>
        <end position="300"/>
    </location>
</feature>
<dbReference type="InterPro" id="IPR001958">
    <property type="entry name" value="Tet-R_TetA/multi-R_MdtG-like"/>
</dbReference>
<sequence length="428" mass="47649">MKKIDQFSQNQGIFDRIRSNISKIPLSPSLMNQKWALFTLSLCLFVDTAGYSMVLPLLPSFATHLGASPFTIGLIISMNAVTTMIFSPLWGKWSDKSGRIKPLLLSQVGTVISFALLAVSTNISMLFISRILDGIFGGQAPIVKALFADVTTPEERRQKMGQLFFGVSLGIIVGPALGGFLGSINWMVPCLLAALLGACSIILTFKFLPDTRPFREKTLSPSYAGHLSHPENNKYPEKSKLSIQTFLILLQIFLVNLAFSTINSSLPIYLDLRFSVGAEEIGFLYLLVGIEMLVFTGVIFKPLLRKIGEKKVFLFANLGMVLLFFLFPFLNQFWIMFVFMGIQIIFLLSIKPIIALNLAKKFPPAKQGTLNGWGVNAQYLAKILAPLITTFYLEIEYIGVLHSYFLIGWTSVVFCILLLLTHVFDSRS</sequence>
<protein>
    <submittedName>
        <fullName evidence="7">Multidrug resistance protein MdtG</fullName>
    </submittedName>
</protein>
<proteinExistence type="predicted"/>
<evidence type="ECO:0000256" key="1">
    <source>
        <dbReference type="ARBA" id="ARBA00004141"/>
    </source>
</evidence>
<evidence type="ECO:0000256" key="4">
    <source>
        <dbReference type="ARBA" id="ARBA00022989"/>
    </source>
</evidence>
<organism evidence="7 8">
    <name type="scientific">Candidatus Lokiarchaeum ossiferum</name>
    <dbReference type="NCBI Taxonomy" id="2951803"/>
    <lineage>
        <taxon>Archaea</taxon>
        <taxon>Promethearchaeati</taxon>
        <taxon>Promethearchaeota</taxon>
        <taxon>Promethearchaeia</taxon>
        <taxon>Promethearchaeales</taxon>
        <taxon>Promethearchaeaceae</taxon>
        <taxon>Candidatus Lokiarchaeum</taxon>
    </lineage>
</organism>
<feature type="transmembrane region" description="Helical" evidence="6">
    <location>
        <begin position="103"/>
        <end position="128"/>
    </location>
</feature>
<evidence type="ECO:0000256" key="2">
    <source>
        <dbReference type="ARBA" id="ARBA00022448"/>
    </source>
</evidence>
<evidence type="ECO:0000256" key="5">
    <source>
        <dbReference type="ARBA" id="ARBA00023136"/>
    </source>
</evidence>
<dbReference type="Pfam" id="PF07690">
    <property type="entry name" value="MFS_1"/>
    <property type="match status" value="1"/>
</dbReference>
<feature type="transmembrane region" description="Helical" evidence="6">
    <location>
        <begin position="312"/>
        <end position="330"/>
    </location>
</feature>